<dbReference type="Proteomes" id="UP000823486">
    <property type="component" value="Unassembled WGS sequence"/>
</dbReference>
<name>A0ABS2QJD3_9BACI</name>
<keyword evidence="2" id="KW-1185">Reference proteome</keyword>
<reference evidence="1 2" key="1">
    <citation type="submission" date="2021-01" db="EMBL/GenBank/DDBJ databases">
        <title>Genomic Encyclopedia of Type Strains, Phase IV (KMG-IV): sequencing the most valuable type-strain genomes for metagenomic binning, comparative biology and taxonomic classification.</title>
        <authorList>
            <person name="Goeker M."/>
        </authorList>
    </citation>
    <scope>NUCLEOTIDE SEQUENCE [LARGE SCALE GENOMIC DNA]</scope>
    <source>
        <strain evidence="1 2">DSM 105482</strain>
    </source>
</reference>
<dbReference type="SUPFAM" id="SSF53254">
    <property type="entry name" value="Phosphoglycerate mutase-like"/>
    <property type="match status" value="1"/>
</dbReference>
<dbReference type="SMART" id="SM00855">
    <property type="entry name" value="PGAM"/>
    <property type="match status" value="1"/>
</dbReference>
<dbReference type="Pfam" id="PF00300">
    <property type="entry name" value="His_Phos_1"/>
    <property type="match status" value="1"/>
</dbReference>
<dbReference type="Gene3D" id="3.40.50.1240">
    <property type="entry name" value="Phosphoglycerate mutase-like"/>
    <property type="match status" value="1"/>
</dbReference>
<proteinExistence type="predicted"/>
<protein>
    <submittedName>
        <fullName evidence="1">2,3-bisphosphoglycerate-dependent phosphoglycerate mutase</fullName>
        <ecNumber evidence="1">5.4.2.11</ecNumber>
    </submittedName>
</protein>
<dbReference type="PANTHER" id="PTHR48100:SF1">
    <property type="entry name" value="HISTIDINE PHOSPHATASE FAMILY PROTEIN-RELATED"/>
    <property type="match status" value="1"/>
</dbReference>
<dbReference type="EC" id="5.4.2.11" evidence="1"/>
<gene>
    <name evidence="1" type="ORF">JOC77_002647</name>
</gene>
<dbReference type="InterPro" id="IPR050275">
    <property type="entry name" value="PGM_Phosphatase"/>
</dbReference>
<dbReference type="CDD" id="cd07067">
    <property type="entry name" value="HP_PGM_like"/>
    <property type="match status" value="1"/>
</dbReference>
<sequence length="185" mass="21165">MNKRIYLVRHAKAQGQPFESPLTELGNRQAEKLVQFFASRSVDRIISSPFIRAINTIKPLSLERGIQVEIDERLSERVLSSAMFENWQELLKASFLDMESKLEGGESNRSGLNRIQSLLDEILVSQDESIILVSHGNLSTLLLHHFDKRYGFDELMKMTNPDIFEISISGDSAEIIRIWRESAET</sequence>
<evidence type="ECO:0000313" key="2">
    <source>
        <dbReference type="Proteomes" id="UP000823486"/>
    </source>
</evidence>
<dbReference type="GO" id="GO:0004619">
    <property type="term" value="F:phosphoglycerate mutase activity"/>
    <property type="evidence" value="ECO:0007669"/>
    <property type="project" value="UniProtKB-EC"/>
</dbReference>
<dbReference type="InterPro" id="IPR013078">
    <property type="entry name" value="His_Pase_superF_clade-1"/>
</dbReference>
<organism evidence="1 2">
    <name type="scientific">Peribacillus deserti</name>
    <dbReference type="NCBI Taxonomy" id="673318"/>
    <lineage>
        <taxon>Bacteria</taxon>
        <taxon>Bacillati</taxon>
        <taxon>Bacillota</taxon>
        <taxon>Bacilli</taxon>
        <taxon>Bacillales</taxon>
        <taxon>Bacillaceae</taxon>
        <taxon>Peribacillus</taxon>
    </lineage>
</organism>
<dbReference type="InterPro" id="IPR029033">
    <property type="entry name" value="His_PPase_superfam"/>
</dbReference>
<dbReference type="RefSeq" id="WP_204543917.1">
    <property type="nucleotide sequence ID" value="NZ_JAFBFI010000011.1"/>
</dbReference>
<evidence type="ECO:0000313" key="1">
    <source>
        <dbReference type="EMBL" id="MBM7693207.1"/>
    </source>
</evidence>
<keyword evidence="1" id="KW-0413">Isomerase</keyword>
<comment type="caution">
    <text evidence="1">The sequence shown here is derived from an EMBL/GenBank/DDBJ whole genome shotgun (WGS) entry which is preliminary data.</text>
</comment>
<accession>A0ABS2QJD3</accession>
<dbReference type="EMBL" id="JAFBFI010000011">
    <property type="protein sequence ID" value="MBM7693207.1"/>
    <property type="molecule type" value="Genomic_DNA"/>
</dbReference>
<dbReference type="PANTHER" id="PTHR48100">
    <property type="entry name" value="BROAD-SPECIFICITY PHOSPHATASE YOR283W-RELATED"/>
    <property type="match status" value="1"/>
</dbReference>